<evidence type="ECO:0000313" key="4">
    <source>
        <dbReference type="EMBL" id="CAK9034978.1"/>
    </source>
</evidence>
<evidence type="ECO:0000259" key="3">
    <source>
        <dbReference type="PROSITE" id="PS50011"/>
    </source>
</evidence>
<feature type="transmembrane region" description="Helical" evidence="2">
    <location>
        <begin position="365"/>
        <end position="389"/>
    </location>
</feature>
<gene>
    <name evidence="4" type="ORF">SCF082_LOCUS21097</name>
</gene>
<dbReference type="InterPro" id="IPR000719">
    <property type="entry name" value="Prot_kinase_dom"/>
</dbReference>
<dbReference type="SUPFAM" id="SSF56112">
    <property type="entry name" value="Protein kinase-like (PK-like)"/>
    <property type="match status" value="1"/>
</dbReference>
<feature type="domain" description="Protein kinase" evidence="3">
    <location>
        <begin position="1415"/>
        <end position="1577"/>
    </location>
</feature>
<evidence type="ECO:0000256" key="2">
    <source>
        <dbReference type="SAM" id="Phobius"/>
    </source>
</evidence>
<proteinExistence type="predicted"/>
<dbReference type="PROSITE" id="PS50011">
    <property type="entry name" value="PROTEIN_KINASE_DOM"/>
    <property type="match status" value="1"/>
</dbReference>
<keyword evidence="2" id="KW-0472">Membrane</keyword>
<dbReference type="EMBL" id="CAXAMM010014914">
    <property type="protein sequence ID" value="CAK9034978.1"/>
    <property type="molecule type" value="Genomic_DNA"/>
</dbReference>
<dbReference type="PANTHER" id="PTHR37171">
    <property type="entry name" value="SERINE/THREONINE-PROTEIN KINASE YRZF-RELATED"/>
    <property type="match status" value="1"/>
</dbReference>
<keyword evidence="2" id="KW-1133">Transmembrane helix</keyword>
<sequence>MYRVEERTAQDTLESLVHTRVSSTIDKNDDVFAQIKSFQSHFSAITRTPHMLRLTLQMEFNFVGVVDVTDHRAEVDKRTMLASEWFDSTFVVADFGAAETWAIKIHDEVQLGKTVVALLPARTSQKWFHDLVLNAAQDVRFVQGHVYPNNANPQSPKAMAPSCIAIYRGYIPKRPRDSRSRVGFLSLETSCTTSDKAFDEAYIRPRTARQSAPGLHYAERPKVGAEWSSTDGLFTEPERATFRSRNADTFRTLVSQARHSVKDDISQPHDYELLLPTTSIRRAPTVFDKRSVPGIEDALVSHLHSEPMERRLQLRAELQAHARLNSPYAHVPTLADELVAREYLPREGLALINGLLLGPFGLDRIYMGMPLTGLLKLLLFVLSLLVAAYSKEAGIGLFIAWLVFAAVDYAWAFLMLAVGTRSAPFYTKWCPGHWAINEEDCSTRQCRVLASQSVERARAIALILSPLPVVLGVLLYNDTFKFTPLSDVSHEFLSTEQQRFLDDNPHLDPADTIFISFAHNCCHAAHEKLTESVKKSGMTHFKYDLESARPILPDYVLHRILTQPIGAGLWSWKPHLIRHHLNNSPEGTVVVYGDTSLRALAPGHLIAHETKKRGGAMFFDVGPLSLNNVVKTDLLLATGIDPKAFSRSMGKEQSIIACFMALENNKRNRAMIDAWAALMQDQRLFDASRSRGGPEHPKALINLYDQGVISLLARHNYPGNDNPAYLPMPLRAPNSLFSIDNAQRNSVTNPKYFFKYRGEALQLQGRKIINLLKIGGRGSYQTIPRKDFQFKDIRPLQSVIVIGTKKDESGKPTKAAAMYDLIKYVHRASVHMHVDPVPEDGKPPKESDFEALKKTFDYAMIYPECERIVFERALTMIGIPDPNAKIDAFRASAPDLPMVVCLNRFKPGAKIEVKAMKRKYGERCTSGKRETAAMRRAVRRGKQEQGGEDQGDEVLTGEAVRRMDPRERTAAAMQENEKRRRMYTAEEMETLQAQLAAARAESAAARAESAAKDKELTASRSETAAVLERLRQIEIPLGEALGLPLLVRDEDAEFLQLIEATNNSVTVKGVLPGLTSSRKFMVKSLVPANVVLWSTFATDMDLARFLGDHSTMVNKGKFVGQPLKDFGNSSESFALDVLKKTVVWPMRACKFNGREVQFVSEATDAERRRADMDWYFEGDHGLSKDNPEGRRRSGLFEAMSDAFSKKDKVKVKRVCLLRHEHKDPGKFPVSSLEERSYDLVEFWGEAVAKAQEVRAEAKSDMNLEDEEEDQQTYGELQKAYHVSLVSSTYPLCQILEYMMYSGMRFGVLSVTRATWFLRHNGDGILHVTEPYLYTGEGDKSTKLAYYAMLHHLMADPRRVHAPMLDTNTQWFKEVVRPRMSDKALKPLVQSLPARKPDQEFYFPCLVRLPFPDLGDDLVQIFSSGKHVHVERRLAHGHDVVIKKLMDEEVKEAVESFENEEQVLMRLRGLEGSAVPELYHAGLYFQEELIVTKYSGENMSQCFHGEQIPDWAAQGAVDALAEVHRAGVLHGDIALRNFVADTTTKQVRIIDFGFARISGDRHKQEKEMSTLLRLLRGQ</sequence>
<feature type="coiled-coil region" evidence="1">
    <location>
        <begin position="988"/>
        <end position="1017"/>
    </location>
</feature>
<evidence type="ECO:0000313" key="5">
    <source>
        <dbReference type="Proteomes" id="UP001642464"/>
    </source>
</evidence>
<dbReference type="Pfam" id="PF00069">
    <property type="entry name" value="Pkinase"/>
    <property type="match status" value="1"/>
</dbReference>
<dbReference type="PANTHER" id="PTHR37171:SF1">
    <property type="entry name" value="SERINE_THREONINE-PROTEIN KINASE YRZF-RELATED"/>
    <property type="match status" value="1"/>
</dbReference>
<keyword evidence="5" id="KW-1185">Reference proteome</keyword>
<organism evidence="4 5">
    <name type="scientific">Durusdinium trenchii</name>
    <dbReference type="NCBI Taxonomy" id="1381693"/>
    <lineage>
        <taxon>Eukaryota</taxon>
        <taxon>Sar</taxon>
        <taxon>Alveolata</taxon>
        <taxon>Dinophyceae</taxon>
        <taxon>Suessiales</taxon>
        <taxon>Symbiodiniaceae</taxon>
        <taxon>Durusdinium</taxon>
    </lineage>
</organism>
<dbReference type="Gene3D" id="1.10.510.10">
    <property type="entry name" value="Transferase(Phosphotransferase) domain 1"/>
    <property type="match status" value="1"/>
</dbReference>
<evidence type="ECO:0000256" key="1">
    <source>
        <dbReference type="SAM" id="Coils"/>
    </source>
</evidence>
<keyword evidence="2" id="KW-0812">Transmembrane</keyword>
<feature type="transmembrane region" description="Helical" evidence="2">
    <location>
        <begin position="395"/>
        <end position="418"/>
    </location>
</feature>
<name>A0ABP0L723_9DINO</name>
<comment type="caution">
    <text evidence="4">The sequence shown here is derived from an EMBL/GenBank/DDBJ whole genome shotgun (WGS) entry which is preliminary data.</text>
</comment>
<reference evidence="4 5" key="1">
    <citation type="submission" date="2024-02" db="EMBL/GenBank/DDBJ databases">
        <authorList>
            <person name="Chen Y."/>
            <person name="Shah S."/>
            <person name="Dougan E. K."/>
            <person name="Thang M."/>
            <person name="Chan C."/>
        </authorList>
    </citation>
    <scope>NUCLEOTIDE SEQUENCE [LARGE SCALE GENOMIC DNA]</scope>
</reference>
<dbReference type="Proteomes" id="UP001642464">
    <property type="component" value="Unassembled WGS sequence"/>
</dbReference>
<protein>
    <recommendedName>
        <fullName evidence="3">Protein kinase domain-containing protein</fullName>
    </recommendedName>
</protein>
<dbReference type="InterPro" id="IPR011009">
    <property type="entry name" value="Kinase-like_dom_sf"/>
</dbReference>
<keyword evidence="1" id="KW-0175">Coiled coil</keyword>
<dbReference type="InterPro" id="IPR052396">
    <property type="entry name" value="Meiotic_Drive_Suppr_Kinase"/>
</dbReference>
<accession>A0ABP0L723</accession>